<keyword evidence="3" id="KW-1185">Reference proteome</keyword>
<name>A0ABP7Q1D7_9SPHI</name>
<dbReference type="EMBL" id="BAABAK010000015">
    <property type="protein sequence ID" value="GAA3974930.1"/>
    <property type="molecule type" value="Genomic_DNA"/>
</dbReference>
<keyword evidence="1" id="KW-1133">Transmembrane helix</keyword>
<gene>
    <name evidence="2" type="ORF">GCM10022246_29160</name>
</gene>
<dbReference type="Proteomes" id="UP001501081">
    <property type="component" value="Unassembled WGS sequence"/>
</dbReference>
<evidence type="ECO:0000256" key="1">
    <source>
        <dbReference type="SAM" id="Phobius"/>
    </source>
</evidence>
<reference evidence="3" key="1">
    <citation type="journal article" date="2019" name="Int. J. Syst. Evol. Microbiol.">
        <title>The Global Catalogue of Microorganisms (GCM) 10K type strain sequencing project: providing services to taxonomists for standard genome sequencing and annotation.</title>
        <authorList>
            <consortium name="The Broad Institute Genomics Platform"/>
            <consortium name="The Broad Institute Genome Sequencing Center for Infectious Disease"/>
            <person name="Wu L."/>
            <person name="Ma J."/>
        </authorList>
    </citation>
    <scope>NUCLEOTIDE SEQUENCE [LARGE SCALE GENOMIC DNA]</scope>
    <source>
        <strain evidence="3">JCM 17338</strain>
    </source>
</reference>
<evidence type="ECO:0000313" key="3">
    <source>
        <dbReference type="Proteomes" id="UP001501081"/>
    </source>
</evidence>
<sequence length="111" mass="13304">MKAPILIVKNLPAEGMAIFPFILLKKESYKKDKQILNHEKIHLRQQLELLIFPFYFLYLVNYLINILRYKKHDLAYRKICFEQEAYQHENDLNYLKNGNWFGWLAPGKSGT</sequence>
<keyword evidence="1" id="KW-0812">Transmembrane</keyword>
<proteinExistence type="predicted"/>
<protein>
    <recommendedName>
        <fullName evidence="4">Peptidase M56 domain-containing protein</fullName>
    </recommendedName>
</protein>
<dbReference type="RefSeq" id="WP_344768223.1">
    <property type="nucleotide sequence ID" value="NZ_BAABAK010000015.1"/>
</dbReference>
<evidence type="ECO:0000313" key="2">
    <source>
        <dbReference type="EMBL" id="GAA3974930.1"/>
    </source>
</evidence>
<keyword evidence="1" id="KW-0472">Membrane</keyword>
<accession>A0ABP7Q1D7</accession>
<organism evidence="2 3">
    <name type="scientific">Pedobacter ginsengiterrae</name>
    <dbReference type="NCBI Taxonomy" id="871696"/>
    <lineage>
        <taxon>Bacteria</taxon>
        <taxon>Pseudomonadati</taxon>
        <taxon>Bacteroidota</taxon>
        <taxon>Sphingobacteriia</taxon>
        <taxon>Sphingobacteriales</taxon>
        <taxon>Sphingobacteriaceae</taxon>
        <taxon>Pedobacter</taxon>
    </lineage>
</organism>
<comment type="caution">
    <text evidence="2">The sequence shown here is derived from an EMBL/GenBank/DDBJ whole genome shotgun (WGS) entry which is preliminary data.</text>
</comment>
<feature type="transmembrane region" description="Helical" evidence="1">
    <location>
        <begin position="49"/>
        <end position="67"/>
    </location>
</feature>
<evidence type="ECO:0008006" key="4">
    <source>
        <dbReference type="Google" id="ProtNLM"/>
    </source>
</evidence>